<gene>
    <name evidence="2" type="ORF">DCAF_LOCUS23721</name>
</gene>
<protein>
    <recommendedName>
        <fullName evidence="4">Protein DETOXIFICATION</fullName>
    </recommendedName>
</protein>
<keyword evidence="1" id="KW-0812">Transmembrane</keyword>
<sequence length="50" mass="5762">GIWTGMLGGTIVQTIVLLWATICTNWEKEVEKAQSRMDTWDQIKEPLLKE</sequence>
<evidence type="ECO:0000313" key="3">
    <source>
        <dbReference type="Proteomes" id="UP001314170"/>
    </source>
</evidence>
<feature type="transmembrane region" description="Helical" evidence="1">
    <location>
        <begin position="6"/>
        <end position="26"/>
    </location>
</feature>
<dbReference type="Proteomes" id="UP001314170">
    <property type="component" value="Unassembled WGS sequence"/>
</dbReference>
<proteinExistence type="predicted"/>
<keyword evidence="1" id="KW-0472">Membrane</keyword>
<dbReference type="AlphaFoldDB" id="A0AAV1SHX3"/>
<evidence type="ECO:0000256" key="1">
    <source>
        <dbReference type="SAM" id="Phobius"/>
    </source>
</evidence>
<evidence type="ECO:0008006" key="4">
    <source>
        <dbReference type="Google" id="ProtNLM"/>
    </source>
</evidence>
<keyword evidence="3" id="KW-1185">Reference proteome</keyword>
<reference evidence="2 3" key="1">
    <citation type="submission" date="2024-01" db="EMBL/GenBank/DDBJ databases">
        <authorList>
            <person name="Waweru B."/>
        </authorList>
    </citation>
    <scope>NUCLEOTIDE SEQUENCE [LARGE SCALE GENOMIC DNA]</scope>
</reference>
<accession>A0AAV1SHX3</accession>
<keyword evidence="1" id="KW-1133">Transmembrane helix</keyword>
<evidence type="ECO:0000313" key="2">
    <source>
        <dbReference type="EMBL" id="CAK7351173.1"/>
    </source>
</evidence>
<feature type="non-terminal residue" evidence="2">
    <location>
        <position position="1"/>
    </location>
</feature>
<organism evidence="2 3">
    <name type="scientific">Dovyalis caffra</name>
    <dbReference type="NCBI Taxonomy" id="77055"/>
    <lineage>
        <taxon>Eukaryota</taxon>
        <taxon>Viridiplantae</taxon>
        <taxon>Streptophyta</taxon>
        <taxon>Embryophyta</taxon>
        <taxon>Tracheophyta</taxon>
        <taxon>Spermatophyta</taxon>
        <taxon>Magnoliopsida</taxon>
        <taxon>eudicotyledons</taxon>
        <taxon>Gunneridae</taxon>
        <taxon>Pentapetalae</taxon>
        <taxon>rosids</taxon>
        <taxon>fabids</taxon>
        <taxon>Malpighiales</taxon>
        <taxon>Salicaceae</taxon>
        <taxon>Flacourtieae</taxon>
        <taxon>Dovyalis</taxon>
    </lineage>
</organism>
<name>A0AAV1SHX3_9ROSI</name>
<comment type="caution">
    <text evidence="2">The sequence shown here is derived from an EMBL/GenBank/DDBJ whole genome shotgun (WGS) entry which is preliminary data.</text>
</comment>
<dbReference type="EMBL" id="CAWUPB010001184">
    <property type="protein sequence ID" value="CAK7351173.1"/>
    <property type="molecule type" value="Genomic_DNA"/>
</dbReference>